<gene>
    <name evidence="1" type="ORF">CPB83DRAFT_141673</name>
</gene>
<keyword evidence="2" id="KW-1185">Reference proteome</keyword>
<comment type="caution">
    <text evidence="1">The sequence shown here is derived from an EMBL/GenBank/DDBJ whole genome shotgun (WGS) entry which is preliminary data.</text>
</comment>
<proteinExistence type="predicted"/>
<name>A0A9P6E402_9AGAR</name>
<sequence>MGKESSKSWPTFLQLCSGCVTKQAQSLKQTSQPDFTAISTKKTIEKQVIFKARKVFRFIKTPKATSSSGKGTCDGQAVKLLTKHYMYSNVETIVQLA</sequence>
<protein>
    <submittedName>
        <fullName evidence="1">Uncharacterized protein</fullName>
    </submittedName>
</protein>
<dbReference type="Proteomes" id="UP000807306">
    <property type="component" value="Unassembled WGS sequence"/>
</dbReference>
<organism evidence="1 2">
    <name type="scientific">Crepidotus variabilis</name>
    <dbReference type="NCBI Taxonomy" id="179855"/>
    <lineage>
        <taxon>Eukaryota</taxon>
        <taxon>Fungi</taxon>
        <taxon>Dikarya</taxon>
        <taxon>Basidiomycota</taxon>
        <taxon>Agaricomycotina</taxon>
        <taxon>Agaricomycetes</taxon>
        <taxon>Agaricomycetidae</taxon>
        <taxon>Agaricales</taxon>
        <taxon>Agaricineae</taxon>
        <taxon>Crepidotaceae</taxon>
        <taxon>Crepidotus</taxon>
    </lineage>
</organism>
<evidence type="ECO:0000313" key="1">
    <source>
        <dbReference type="EMBL" id="KAF9522075.1"/>
    </source>
</evidence>
<dbReference type="AlphaFoldDB" id="A0A9P6E402"/>
<reference evidence="1" key="1">
    <citation type="submission" date="2020-11" db="EMBL/GenBank/DDBJ databases">
        <authorList>
            <consortium name="DOE Joint Genome Institute"/>
            <person name="Ahrendt S."/>
            <person name="Riley R."/>
            <person name="Andreopoulos W."/>
            <person name="Labutti K."/>
            <person name="Pangilinan J."/>
            <person name="Ruiz-Duenas F.J."/>
            <person name="Barrasa J.M."/>
            <person name="Sanchez-Garcia M."/>
            <person name="Camarero S."/>
            <person name="Miyauchi S."/>
            <person name="Serrano A."/>
            <person name="Linde D."/>
            <person name="Babiker R."/>
            <person name="Drula E."/>
            <person name="Ayuso-Fernandez I."/>
            <person name="Pacheco R."/>
            <person name="Padilla G."/>
            <person name="Ferreira P."/>
            <person name="Barriuso J."/>
            <person name="Kellner H."/>
            <person name="Castanera R."/>
            <person name="Alfaro M."/>
            <person name="Ramirez L."/>
            <person name="Pisabarro A.G."/>
            <person name="Kuo A."/>
            <person name="Tritt A."/>
            <person name="Lipzen A."/>
            <person name="He G."/>
            <person name="Yan M."/>
            <person name="Ng V."/>
            <person name="Cullen D."/>
            <person name="Martin F."/>
            <person name="Rosso M.-N."/>
            <person name="Henrissat B."/>
            <person name="Hibbett D."/>
            <person name="Martinez A.T."/>
            <person name="Grigoriev I.V."/>
        </authorList>
    </citation>
    <scope>NUCLEOTIDE SEQUENCE</scope>
    <source>
        <strain evidence="1">CBS 506.95</strain>
    </source>
</reference>
<dbReference type="EMBL" id="MU157962">
    <property type="protein sequence ID" value="KAF9522075.1"/>
    <property type="molecule type" value="Genomic_DNA"/>
</dbReference>
<accession>A0A9P6E402</accession>
<evidence type="ECO:0000313" key="2">
    <source>
        <dbReference type="Proteomes" id="UP000807306"/>
    </source>
</evidence>